<dbReference type="EMBL" id="JBGMDY010000004">
    <property type="protein sequence ID" value="KAL2337909.1"/>
    <property type="molecule type" value="Genomic_DNA"/>
</dbReference>
<keyword evidence="1" id="KW-0812">Transmembrane</keyword>
<keyword evidence="1" id="KW-0472">Membrane</keyword>
<organism evidence="3 4">
    <name type="scientific">Flemingia macrophylla</name>
    <dbReference type="NCBI Taxonomy" id="520843"/>
    <lineage>
        <taxon>Eukaryota</taxon>
        <taxon>Viridiplantae</taxon>
        <taxon>Streptophyta</taxon>
        <taxon>Embryophyta</taxon>
        <taxon>Tracheophyta</taxon>
        <taxon>Spermatophyta</taxon>
        <taxon>Magnoliopsida</taxon>
        <taxon>eudicotyledons</taxon>
        <taxon>Gunneridae</taxon>
        <taxon>Pentapetalae</taxon>
        <taxon>rosids</taxon>
        <taxon>fabids</taxon>
        <taxon>Fabales</taxon>
        <taxon>Fabaceae</taxon>
        <taxon>Papilionoideae</taxon>
        <taxon>50 kb inversion clade</taxon>
        <taxon>NPAAA clade</taxon>
        <taxon>indigoferoid/millettioid clade</taxon>
        <taxon>Phaseoleae</taxon>
        <taxon>Flemingia</taxon>
    </lineage>
</organism>
<feature type="domain" description="PGG" evidence="2">
    <location>
        <begin position="22"/>
        <end position="104"/>
    </location>
</feature>
<keyword evidence="4" id="KW-1185">Reference proteome</keyword>
<evidence type="ECO:0000256" key="1">
    <source>
        <dbReference type="SAM" id="Phobius"/>
    </source>
</evidence>
<dbReference type="AlphaFoldDB" id="A0ABD1MQ34"/>
<gene>
    <name evidence="3" type="ORF">Fmac_012355</name>
</gene>
<reference evidence="3 4" key="1">
    <citation type="submission" date="2024-08" db="EMBL/GenBank/DDBJ databases">
        <title>Insights into the chromosomal genome structure of Flemingia macrophylla.</title>
        <authorList>
            <person name="Ding Y."/>
            <person name="Zhao Y."/>
            <person name="Bi W."/>
            <person name="Wu M."/>
            <person name="Zhao G."/>
            <person name="Gong Y."/>
            <person name="Li W."/>
            <person name="Zhang P."/>
        </authorList>
    </citation>
    <scope>NUCLEOTIDE SEQUENCE [LARGE SCALE GENOMIC DNA]</scope>
    <source>
        <strain evidence="3">DYQJB</strain>
        <tissue evidence="3">Leaf</tissue>
    </source>
</reference>
<name>A0ABD1MQ34_9FABA</name>
<protein>
    <recommendedName>
        <fullName evidence="2">PGG domain-containing protein</fullName>
    </recommendedName>
</protein>
<dbReference type="Proteomes" id="UP001603857">
    <property type="component" value="Unassembled WGS sequence"/>
</dbReference>
<feature type="transmembrane region" description="Helical" evidence="1">
    <location>
        <begin position="29"/>
        <end position="47"/>
    </location>
</feature>
<dbReference type="Pfam" id="PF13962">
    <property type="entry name" value="PGG"/>
    <property type="match status" value="1"/>
</dbReference>
<dbReference type="PANTHER" id="PTHR24177">
    <property type="entry name" value="CASKIN"/>
    <property type="match status" value="1"/>
</dbReference>
<keyword evidence="1" id="KW-1133">Transmembrane helix</keyword>
<proteinExistence type="predicted"/>
<dbReference type="InterPro" id="IPR026961">
    <property type="entry name" value="PGG_dom"/>
</dbReference>
<comment type="caution">
    <text evidence="3">The sequence shown here is derived from an EMBL/GenBank/DDBJ whole genome shotgun (WGS) entry which is preliminary data.</text>
</comment>
<accession>A0ABD1MQ34</accession>
<evidence type="ECO:0000259" key="2">
    <source>
        <dbReference type="Pfam" id="PF13962"/>
    </source>
</evidence>
<feature type="transmembrane region" description="Helical" evidence="1">
    <location>
        <begin position="87"/>
        <end position="107"/>
    </location>
</feature>
<evidence type="ECO:0000313" key="3">
    <source>
        <dbReference type="EMBL" id="KAL2337909.1"/>
    </source>
</evidence>
<sequence>MKGCRRVLRKVRNWLEHKNNDEWLKDMRGMLSLVATVIATMTFQSAINPPGGVWPTNEGVVETCKLQRYPNPCPGEAVLAFSKPHNYAVFLFFNTLCFVSSLALSFAREWTPSE</sequence>
<evidence type="ECO:0000313" key="4">
    <source>
        <dbReference type="Proteomes" id="UP001603857"/>
    </source>
</evidence>
<dbReference type="PANTHER" id="PTHR24177:SF423">
    <property type="entry name" value="PGG DOMAIN-CONTAINING PROTEIN-RELATED"/>
    <property type="match status" value="1"/>
</dbReference>